<organism evidence="2 3">
    <name type="scientific">Pycnoporus cinnabarinus</name>
    <name type="common">Cinnabar-red polypore</name>
    <name type="synonym">Trametes cinnabarina</name>
    <dbReference type="NCBI Taxonomy" id="5643"/>
    <lineage>
        <taxon>Eukaryota</taxon>
        <taxon>Fungi</taxon>
        <taxon>Dikarya</taxon>
        <taxon>Basidiomycota</taxon>
        <taxon>Agaricomycotina</taxon>
        <taxon>Agaricomycetes</taxon>
        <taxon>Polyporales</taxon>
        <taxon>Polyporaceae</taxon>
        <taxon>Trametes</taxon>
    </lineage>
</organism>
<dbReference type="Proteomes" id="UP000029665">
    <property type="component" value="Unassembled WGS sequence"/>
</dbReference>
<sequence length="196" mass="22309">MSSSRSTRSCRLDTEGAASKKPHVPLLSEDERDALEALVRPSRLLAQRTIYRKVIHGCCMLHIHHLWRTFDAREDRPLTDYLIEYFPAFFTRDPDLLGDCARALRDCPWHYKLTDDELDENRAVGAQAARFVSAAGRYTEDPQAYCEQNGYDPDASFDDLFPPPDPGSISAAIMHFVEKVQLAHDGLQSMLDDHEE</sequence>
<evidence type="ECO:0000313" key="3">
    <source>
        <dbReference type="Proteomes" id="UP000029665"/>
    </source>
</evidence>
<proteinExistence type="predicted"/>
<reference evidence="2" key="1">
    <citation type="submission" date="2014-01" db="EMBL/GenBank/DDBJ databases">
        <title>The genome of the white-rot fungus Pycnoporus cinnabarinus: a basidiomycete model with a versatile arsenal for lignocellulosic biomass breakdown.</title>
        <authorList>
            <person name="Levasseur A."/>
            <person name="Lomascolo A."/>
            <person name="Ruiz-Duenas F.J."/>
            <person name="Uzan E."/>
            <person name="Piumi F."/>
            <person name="Kues U."/>
            <person name="Ram A.F.J."/>
            <person name="Murat C."/>
            <person name="Haon M."/>
            <person name="Benoit I."/>
            <person name="Arfi Y."/>
            <person name="Chevret D."/>
            <person name="Drula E."/>
            <person name="Kwon M.J."/>
            <person name="Gouret P."/>
            <person name="Lesage-Meessen L."/>
            <person name="Lombard V."/>
            <person name="Mariette J."/>
            <person name="Noirot C."/>
            <person name="Park J."/>
            <person name="Patyshakuliyeva A."/>
            <person name="Wieneger R.A.B."/>
            <person name="Wosten H.A.B."/>
            <person name="Martin F."/>
            <person name="Coutinho P.M."/>
            <person name="de Vries R."/>
            <person name="Martinez A.T."/>
            <person name="Klopp C."/>
            <person name="Pontarotti P."/>
            <person name="Henrissat B."/>
            <person name="Record E."/>
        </authorList>
    </citation>
    <scope>NUCLEOTIDE SEQUENCE [LARGE SCALE GENOMIC DNA]</scope>
    <source>
        <strain evidence="2">BRFM137</strain>
    </source>
</reference>
<evidence type="ECO:0000313" key="2">
    <source>
        <dbReference type="EMBL" id="CDO76944.1"/>
    </source>
</evidence>
<dbReference type="EMBL" id="CCBP010000431">
    <property type="protein sequence ID" value="CDO76944.1"/>
    <property type="molecule type" value="Genomic_DNA"/>
</dbReference>
<evidence type="ECO:0000256" key="1">
    <source>
        <dbReference type="SAM" id="MobiDB-lite"/>
    </source>
</evidence>
<comment type="caution">
    <text evidence="2">The sequence shown here is derived from an EMBL/GenBank/DDBJ whole genome shotgun (WGS) entry which is preliminary data.</text>
</comment>
<accession>A0A060SXH9</accession>
<protein>
    <submittedName>
        <fullName evidence="2">Uncharacterized protein</fullName>
    </submittedName>
</protein>
<dbReference type="HOGENOM" id="CLU_1390873_0_0_1"/>
<keyword evidence="3" id="KW-1185">Reference proteome</keyword>
<name>A0A060SXH9_PYCCI</name>
<feature type="region of interest" description="Disordered" evidence="1">
    <location>
        <begin position="1"/>
        <end position="25"/>
    </location>
</feature>
<gene>
    <name evidence="2" type="ORF">BN946_scf184709.g6</name>
</gene>
<dbReference type="AlphaFoldDB" id="A0A060SXH9"/>
<dbReference type="OrthoDB" id="3244206at2759"/>